<feature type="region of interest" description="Disordered" evidence="1">
    <location>
        <begin position="173"/>
        <end position="297"/>
    </location>
</feature>
<feature type="region of interest" description="Disordered" evidence="1">
    <location>
        <begin position="1"/>
        <end position="124"/>
    </location>
</feature>
<organism evidence="2 3">
    <name type="scientific">Aromia moschata</name>
    <dbReference type="NCBI Taxonomy" id="1265417"/>
    <lineage>
        <taxon>Eukaryota</taxon>
        <taxon>Metazoa</taxon>
        <taxon>Ecdysozoa</taxon>
        <taxon>Arthropoda</taxon>
        <taxon>Hexapoda</taxon>
        <taxon>Insecta</taxon>
        <taxon>Pterygota</taxon>
        <taxon>Neoptera</taxon>
        <taxon>Endopterygota</taxon>
        <taxon>Coleoptera</taxon>
        <taxon>Polyphaga</taxon>
        <taxon>Cucujiformia</taxon>
        <taxon>Chrysomeloidea</taxon>
        <taxon>Cerambycidae</taxon>
        <taxon>Cerambycinae</taxon>
        <taxon>Callichromatini</taxon>
        <taxon>Aromia</taxon>
    </lineage>
</organism>
<evidence type="ECO:0000313" key="3">
    <source>
        <dbReference type="Proteomes" id="UP001162162"/>
    </source>
</evidence>
<gene>
    <name evidence="2" type="ORF">NQ318_007966</name>
</gene>
<feature type="compositionally biased region" description="Basic and acidic residues" evidence="1">
    <location>
        <begin position="78"/>
        <end position="124"/>
    </location>
</feature>
<proteinExistence type="predicted"/>
<dbReference type="Proteomes" id="UP001162162">
    <property type="component" value="Unassembled WGS sequence"/>
</dbReference>
<feature type="region of interest" description="Disordered" evidence="1">
    <location>
        <begin position="321"/>
        <end position="476"/>
    </location>
</feature>
<feature type="compositionally biased region" description="Low complexity" evidence="1">
    <location>
        <begin position="360"/>
        <end position="372"/>
    </location>
</feature>
<feature type="compositionally biased region" description="Polar residues" evidence="1">
    <location>
        <begin position="31"/>
        <end position="40"/>
    </location>
</feature>
<sequence>MQQVEKPVILNQPSERPIVPNEQKPLYLDKQPQSLPQPDTRSFVAKHSPKEVKSAPQTEQRTPKNSPQMEQKAANVIRPKEEPKISPKQEPVRMDNRSKQDKYDEKRYHQKITHEEKSMYDTQPKVHMDSEALLANAMASQNYHLSQAPMYQWQRERLAWSIYYDPKRDYTGYPVLPQFPPLDMLPKQPSCEKEKVPPNRTDIPAKVEARAERSSKLKGEQDAYSQVRTSEAGSKNSSIRKKSDGKGKLDQEEHQKLDSDVSHQQMQPSIKHTPPTPSGPDMPSMGVYTPDSTTNSVHSLHYGQCELDVAQLGLESPASISSDMASQNSVEPVRPPSVAVAQQQPPPPQTNYDCSVQHNMQQTMQQQTMQTTAPASSPSVNQVTAMQMSQQQQQQQQQQTNPSNCIRPPPASGRSSSSVAIARLSMSRRIGRGRRHPSAQQQQLQHMQASPTTHHQSMQQQHHGAQQLQQHLHHQVAARAPGISVSPGRVVVAASTQAFPSQATSTYVNVPMTTVIQHRMSAQQSGVSPLGTLGAVSHQKLAPSPSCAVTSGTNFYIQTNPHTHAHTPASGNSSCSLAKLQQLTNGLDMIPPTACNTMTPPPPTAMTLTPPPTHHPHATMTPPPSHQMIQNQTVRNLTPPSAIPPNLQQQVLGYHKYYQTNMNVNQLGGTVTPPIGQNLGRSGRNSTNVAAMQHMQTSTSRVSPNVTLNPNVMYNMNSYRMAPQQAPSAVTGYITNTAGFINNQIPMQMMNMAQTQYQDPAALQRAQQNTMYTACINGIMPLNGTMRR</sequence>
<reference evidence="2" key="1">
    <citation type="journal article" date="2023" name="Insect Mol. Biol.">
        <title>Genome sequencing provides insights into the evolution of gene families encoding plant cell wall-degrading enzymes in longhorned beetles.</title>
        <authorList>
            <person name="Shin N.R."/>
            <person name="Okamura Y."/>
            <person name="Kirsch R."/>
            <person name="Pauchet Y."/>
        </authorList>
    </citation>
    <scope>NUCLEOTIDE SEQUENCE</scope>
    <source>
        <strain evidence="2">AMC_N1</strain>
    </source>
</reference>
<protein>
    <submittedName>
        <fullName evidence="2">Uncharacterized protein</fullName>
    </submittedName>
</protein>
<feature type="compositionally biased region" description="Low complexity" evidence="1">
    <location>
        <begin position="440"/>
        <end position="470"/>
    </location>
</feature>
<evidence type="ECO:0000313" key="2">
    <source>
        <dbReference type="EMBL" id="KAJ8948443.1"/>
    </source>
</evidence>
<feature type="compositionally biased region" description="Polar residues" evidence="1">
    <location>
        <begin position="55"/>
        <end position="69"/>
    </location>
</feature>
<feature type="compositionally biased region" description="Basic and acidic residues" evidence="1">
    <location>
        <begin position="190"/>
        <end position="221"/>
    </location>
</feature>
<feature type="compositionally biased region" description="Polar residues" evidence="1">
    <location>
        <begin position="350"/>
        <end position="359"/>
    </location>
</feature>
<dbReference type="EMBL" id="JAPWTK010000136">
    <property type="protein sequence ID" value="KAJ8948443.1"/>
    <property type="molecule type" value="Genomic_DNA"/>
</dbReference>
<feature type="compositionally biased region" description="Polar residues" evidence="1">
    <location>
        <begin position="321"/>
        <end position="330"/>
    </location>
</feature>
<feature type="compositionally biased region" description="Polar residues" evidence="1">
    <location>
        <begin position="373"/>
        <end position="389"/>
    </location>
</feature>
<accession>A0AAV8YD30</accession>
<keyword evidence="3" id="KW-1185">Reference proteome</keyword>
<name>A0AAV8YD30_9CUCU</name>
<feature type="compositionally biased region" description="Polar residues" evidence="1">
    <location>
        <begin position="223"/>
        <end position="237"/>
    </location>
</feature>
<dbReference type="AlphaFoldDB" id="A0AAV8YD30"/>
<feature type="compositionally biased region" description="Low complexity" evidence="1">
    <location>
        <begin position="390"/>
        <end position="399"/>
    </location>
</feature>
<evidence type="ECO:0000256" key="1">
    <source>
        <dbReference type="SAM" id="MobiDB-lite"/>
    </source>
</evidence>
<feature type="compositionally biased region" description="Basic and acidic residues" evidence="1">
    <location>
        <begin position="241"/>
        <end position="261"/>
    </location>
</feature>
<comment type="caution">
    <text evidence="2">The sequence shown here is derived from an EMBL/GenBank/DDBJ whole genome shotgun (WGS) entry which is preliminary data.</text>
</comment>
<feature type="compositionally biased region" description="Low complexity" evidence="1">
    <location>
        <begin position="412"/>
        <end position="423"/>
    </location>
</feature>